<sequence length="84" mass="9974">MWEAIRVTNKGIENVRLRKVSIFQKHYELFSMKENKTTYEMFGIFQTILIGLKSLGTKFSKAQNNLKILYSLPKFWEPKTMIIL</sequence>
<proteinExistence type="predicted"/>
<dbReference type="Proteomes" id="UP000075243">
    <property type="component" value="Unassembled WGS sequence"/>
</dbReference>
<accession>A0A151S1W5</accession>
<reference evidence="1" key="1">
    <citation type="journal article" date="2012" name="Nat. Biotechnol.">
        <title>Draft genome sequence of pigeonpea (Cajanus cajan), an orphan legume crop of resource-poor farmers.</title>
        <authorList>
            <person name="Varshney R.K."/>
            <person name="Chen W."/>
            <person name="Li Y."/>
            <person name="Bharti A.K."/>
            <person name="Saxena R.K."/>
            <person name="Schlueter J.A."/>
            <person name="Donoghue M.T."/>
            <person name="Azam S."/>
            <person name="Fan G."/>
            <person name="Whaley A.M."/>
            <person name="Farmer A.D."/>
            <person name="Sheridan J."/>
            <person name="Iwata A."/>
            <person name="Tuteja R."/>
            <person name="Penmetsa R.V."/>
            <person name="Wu W."/>
            <person name="Upadhyaya H.D."/>
            <person name="Yang S.P."/>
            <person name="Shah T."/>
            <person name="Saxena K.B."/>
            <person name="Michael T."/>
            <person name="McCombie W.R."/>
            <person name="Yang B."/>
            <person name="Zhang G."/>
            <person name="Yang H."/>
            <person name="Wang J."/>
            <person name="Spillane C."/>
            <person name="Cook D.R."/>
            <person name="May G.D."/>
            <person name="Xu X."/>
            <person name="Jackson S.A."/>
        </authorList>
    </citation>
    <scope>NUCLEOTIDE SEQUENCE [LARGE SCALE GENOMIC DNA]</scope>
</reference>
<dbReference type="EMBL" id="KQ483491">
    <property type="protein sequence ID" value="KYP48803.1"/>
    <property type="molecule type" value="Genomic_DNA"/>
</dbReference>
<evidence type="ECO:0008006" key="3">
    <source>
        <dbReference type="Google" id="ProtNLM"/>
    </source>
</evidence>
<keyword evidence="2" id="KW-1185">Reference proteome</keyword>
<evidence type="ECO:0000313" key="2">
    <source>
        <dbReference type="Proteomes" id="UP000075243"/>
    </source>
</evidence>
<evidence type="ECO:0000313" key="1">
    <source>
        <dbReference type="EMBL" id="KYP48803.1"/>
    </source>
</evidence>
<dbReference type="Pfam" id="PF14223">
    <property type="entry name" value="Retrotran_gag_2"/>
    <property type="match status" value="1"/>
</dbReference>
<dbReference type="AlphaFoldDB" id="A0A151S1W5"/>
<dbReference type="Gramene" id="C.cajan_30286.t">
    <property type="protein sequence ID" value="C.cajan_30286.t.cds1"/>
    <property type="gene ID" value="C.cajan_30286"/>
</dbReference>
<name>A0A151S1W5_CAJCA</name>
<gene>
    <name evidence="1" type="ORF">KK1_029532</name>
</gene>
<protein>
    <recommendedName>
        <fullName evidence="3">Retrovirus-related Pol polyprotein from transposon TNT 1-94</fullName>
    </recommendedName>
</protein>
<organism evidence="1 2">
    <name type="scientific">Cajanus cajan</name>
    <name type="common">Pigeon pea</name>
    <name type="synonym">Cajanus indicus</name>
    <dbReference type="NCBI Taxonomy" id="3821"/>
    <lineage>
        <taxon>Eukaryota</taxon>
        <taxon>Viridiplantae</taxon>
        <taxon>Streptophyta</taxon>
        <taxon>Embryophyta</taxon>
        <taxon>Tracheophyta</taxon>
        <taxon>Spermatophyta</taxon>
        <taxon>Magnoliopsida</taxon>
        <taxon>eudicotyledons</taxon>
        <taxon>Gunneridae</taxon>
        <taxon>Pentapetalae</taxon>
        <taxon>rosids</taxon>
        <taxon>fabids</taxon>
        <taxon>Fabales</taxon>
        <taxon>Fabaceae</taxon>
        <taxon>Papilionoideae</taxon>
        <taxon>50 kb inversion clade</taxon>
        <taxon>NPAAA clade</taxon>
        <taxon>indigoferoid/millettioid clade</taxon>
        <taxon>Phaseoleae</taxon>
        <taxon>Cajanus</taxon>
    </lineage>
</organism>